<protein>
    <submittedName>
        <fullName evidence="3">Uncharacterized protein</fullName>
    </submittedName>
</protein>
<keyword evidence="2" id="KW-1133">Transmembrane helix</keyword>
<keyword evidence="2" id="KW-0472">Membrane</keyword>
<dbReference type="PATRIC" id="fig|423471.3.peg.2082"/>
<reference evidence="3 4" key="1">
    <citation type="journal article" date="2011" name="Front. Microbiol.">
        <title>Two Strains of Crocosphaera watsonii with Highly Conserved Genomes are Distinguished by Strain-Specific Features.</title>
        <authorList>
            <person name="Bench S.R."/>
            <person name="Ilikchyan I.N."/>
            <person name="Tripp H.J."/>
            <person name="Zehr J.P."/>
        </authorList>
    </citation>
    <scope>NUCLEOTIDE SEQUENCE [LARGE SCALE GENOMIC DNA]</scope>
    <source>
        <strain evidence="3 4">WH 0003</strain>
    </source>
</reference>
<feature type="compositionally biased region" description="Polar residues" evidence="1">
    <location>
        <begin position="49"/>
        <end position="65"/>
    </location>
</feature>
<feature type="region of interest" description="Disordered" evidence="1">
    <location>
        <begin position="87"/>
        <end position="126"/>
    </location>
</feature>
<gene>
    <name evidence="3" type="ORF">CWATWH0003_2218</name>
</gene>
<dbReference type="RefSeq" id="WP_007305267.1">
    <property type="nucleotide sequence ID" value="NZ_CAWLMR010000789.1"/>
</dbReference>
<keyword evidence="2" id="KW-0812">Transmembrane</keyword>
<sequence length="126" mass="14182">MNPLRFVNYVWPAFISMVILSAIVASLPDVLANEPSVTKVENVEPLESPTGNWQDLQGDQTQDNQQWSWDIEESDGIISENLEYEMSPELSDDSPVVDLEKEDEEWENSNRGDPKKSGGLIPVAEF</sequence>
<comment type="caution">
    <text evidence="3">The sequence shown here is derived from an EMBL/GenBank/DDBJ whole genome shotgun (WGS) entry which is preliminary data.</text>
</comment>
<evidence type="ECO:0000256" key="2">
    <source>
        <dbReference type="SAM" id="Phobius"/>
    </source>
</evidence>
<feature type="transmembrane region" description="Helical" evidence="2">
    <location>
        <begin position="6"/>
        <end position="27"/>
    </location>
</feature>
<feature type="region of interest" description="Disordered" evidence="1">
    <location>
        <begin position="42"/>
        <end position="65"/>
    </location>
</feature>
<evidence type="ECO:0000313" key="3">
    <source>
        <dbReference type="EMBL" id="EHJ13093.1"/>
    </source>
</evidence>
<name>G5J3Z5_CROWT</name>
<evidence type="ECO:0000256" key="1">
    <source>
        <dbReference type="SAM" id="MobiDB-lite"/>
    </source>
</evidence>
<accession>G5J3Z5</accession>
<dbReference type="EMBL" id="AESD01000338">
    <property type="protein sequence ID" value="EHJ13093.1"/>
    <property type="molecule type" value="Genomic_DNA"/>
</dbReference>
<dbReference type="AlphaFoldDB" id="G5J3Z5"/>
<evidence type="ECO:0000313" key="4">
    <source>
        <dbReference type="Proteomes" id="UP000003477"/>
    </source>
</evidence>
<dbReference type="Proteomes" id="UP000003477">
    <property type="component" value="Unassembled WGS sequence"/>
</dbReference>
<proteinExistence type="predicted"/>
<organism evidence="3 4">
    <name type="scientific">Crocosphaera watsonii WH 0003</name>
    <dbReference type="NCBI Taxonomy" id="423471"/>
    <lineage>
        <taxon>Bacteria</taxon>
        <taxon>Bacillati</taxon>
        <taxon>Cyanobacteriota</taxon>
        <taxon>Cyanophyceae</taxon>
        <taxon>Oscillatoriophycideae</taxon>
        <taxon>Chroococcales</taxon>
        <taxon>Aphanothecaceae</taxon>
        <taxon>Crocosphaera</taxon>
    </lineage>
</organism>